<dbReference type="AlphaFoldDB" id="A0A137RHH1"/>
<keyword evidence="2" id="KW-1185">Reference proteome</keyword>
<comment type="caution">
    <text evidence="1">The sequence shown here is derived from an EMBL/GenBank/DDBJ whole genome shotgun (WGS) entry which is preliminary data.</text>
</comment>
<sequence length="111" mass="13303">MKTYETQWSKAELKTYILMLCAKADKLETEEEIALIKKKTSEEMFEKMYREFQNDDEDESLEKIQDALERHQYSELELCELKREIQQIFAADRKVPMAESNLGRILENIIY</sequence>
<evidence type="ECO:0008006" key="3">
    <source>
        <dbReference type="Google" id="ProtNLM"/>
    </source>
</evidence>
<dbReference type="SUPFAM" id="SSF158682">
    <property type="entry name" value="TerB-like"/>
    <property type="match status" value="1"/>
</dbReference>
<reference evidence="1 2" key="2">
    <citation type="journal article" date="2016" name="Int. J. Syst. Evol. Microbiol.">
        <title>Vitellibacter aquimaris sp. nov., a marine bacterium isolated from seawater.</title>
        <authorList>
            <person name="Thevarajoo S."/>
            <person name="Selvaratnam C."/>
            <person name="Goh K.M."/>
            <person name="Hong K.W."/>
            <person name="Chan X.Y."/>
            <person name="Chan K.G."/>
            <person name="Chong C.S."/>
        </authorList>
    </citation>
    <scope>NUCLEOTIDE SEQUENCE [LARGE SCALE GENOMIC DNA]</scope>
    <source>
        <strain evidence="1 2">D-24</strain>
    </source>
</reference>
<dbReference type="InterPro" id="IPR029024">
    <property type="entry name" value="TerB-like"/>
</dbReference>
<name>A0A137RHH1_9FLAO</name>
<protein>
    <recommendedName>
        <fullName evidence="3">TerB family tellurite resistance protein</fullName>
    </recommendedName>
</protein>
<organism evidence="1 2">
    <name type="scientific">Aequorivita aquimaris</name>
    <dbReference type="NCBI Taxonomy" id="1548749"/>
    <lineage>
        <taxon>Bacteria</taxon>
        <taxon>Pseudomonadati</taxon>
        <taxon>Bacteroidota</taxon>
        <taxon>Flavobacteriia</taxon>
        <taxon>Flavobacteriales</taxon>
        <taxon>Flavobacteriaceae</taxon>
        <taxon>Aequorivita</taxon>
    </lineage>
</organism>
<dbReference type="OrthoDB" id="9770030at2"/>
<reference evidence="2" key="1">
    <citation type="submission" date="2014-10" db="EMBL/GenBank/DDBJ databases">
        <title>Genome sequencing of Vitellibacter sp. D-24.</title>
        <authorList>
            <person name="Thevarajoo S."/>
            <person name="Selvaratnam C."/>
            <person name="Goh K.M."/>
            <person name="Chong C.S."/>
        </authorList>
    </citation>
    <scope>NUCLEOTIDE SEQUENCE [LARGE SCALE GENOMIC DNA]</scope>
    <source>
        <strain evidence="2">D-24</strain>
    </source>
</reference>
<dbReference type="STRING" id="1548749.LS48_07485"/>
<gene>
    <name evidence="1" type="ORF">LS48_07485</name>
</gene>
<evidence type="ECO:0000313" key="2">
    <source>
        <dbReference type="Proteomes" id="UP000070138"/>
    </source>
</evidence>
<accession>A0A137RHH1</accession>
<dbReference type="Proteomes" id="UP000070138">
    <property type="component" value="Unassembled WGS sequence"/>
</dbReference>
<proteinExistence type="predicted"/>
<dbReference type="RefSeq" id="WP_062621597.1">
    <property type="nucleotide sequence ID" value="NZ_JRWG01000004.1"/>
</dbReference>
<dbReference type="EMBL" id="JRWG01000004">
    <property type="protein sequence ID" value="KXN98932.1"/>
    <property type="molecule type" value="Genomic_DNA"/>
</dbReference>
<evidence type="ECO:0000313" key="1">
    <source>
        <dbReference type="EMBL" id="KXN98932.1"/>
    </source>
</evidence>